<accession>A0A1H9MG03</accession>
<keyword evidence="1" id="KW-0732">Signal</keyword>
<sequence>MKNRIQRFPLCPSTPFAFALALAGTGAQAAFFEDAKGTLTFRNFFINRDFK</sequence>
<protein>
    <recommendedName>
        <fullName evidence="4">Outer membrane porin, OprD family</fullName>
    </recommendedName>
</protein>
<name>A0A1H9MG03_9GAMM</name>
<feature type="non-terminal residue" evidence="2">
    <location>
        <position position="51"/>
    </location>
</feature>
<evidence type="ECO:0000313" key="3">
    <source>
        <dbReference type="Proteomes" id="UP000199267"/>
    </source>
</evidence>
<feature type="chain" id="PRO_5011440480" description="Outer membrane porin, OprD family" evidence="1">
    <location>
        <begin position="30"/>
        <end position="51"/>
    </location>
</feature>
<dbReference type="Proteomes" id="UP000199267">
    <property type="component" value="Unassembled WGS sequence"/>
</dbReference>
<gene>
    <name evidence="2" type="ORF">SAMN04244573_03147</name>
</gene>
<evidence type="ECO:0000256" key="1">
    <source>
        <dbReference type="SAM" id="SignalP"/>
    </source>
</evidence>
<evidence type="ECO:0000313" key="2">
    <source>
        <dbReference type="EMBL" id="SER22377.1"/>
    </source>
</evidence>
<dbReference type="InterPro" id="IPR023614">
    <property type="entry name" value="Porin_dom_sf"/>
</dbReference>
<dbReference type="AlphaFoldDB" id="A0A1H9MG03"/>
<dbReference type="Gene3D" id="2.40.160.10">
    <property type="entry name" value="Porin"/>
    <property type="match status" value="1"/>
</dbReference>
<dbReference type="EMBL" id="FOFJ01000034">
    <property type="protein sequence ID" value="SER22377.1"/>
    <property type="molecule type" value="Genomic_DNA"/>
</dbReference>
<proteinExistence type="predicted"/>
<reference evidence="2 3" key="1">
    <citation type="submission" date="2016-10" db="EMBL/GenBank/DDBJ databases">
        <authorList>
            <person name="de Groot N.N."/>
        </authorList>
    </citation>
    <scope>NUCLEOTIDE SEQUENCE [LARGE SCALE GENOMIC DNA]</scope>
    <source>
        <strain evidence="2 3">DSM 378</strain>
    </source>
</reference>
<evidence type="ECO:0008006" key="4">
    <source>
        <dbReference type="Google" id="ProtNLM"/>
    </source>
</evidence>
<feature type="signal peptide" evidence="1">
    <location>
        <begin position="1"/>
        <end position="29"/>
    </location>
</feature>
<organism evidence="2 3">
    <name type="scientific">Azotobacter beijerinckii</name>
    <dbReference type="NCBI Taxonomy" id="170623"/>
    <lineage>
        <taxon>Bacteria</taxon>
        <taxon>Pseudomonadati</taxon>
        <taxon>Pseudomonadota</taxon>
        <taxon>Gammaproteobacteria</taxon>
        <taxon>Pseudomonadales</taxon>
        <taxon>Pseudomonadaceae</taxon>
        <taxon>Azotobacter</taxon>
    </lineage>
</organism>